<proteinExistence type="predicted"/>
<accession>A0AAE3ACK8</accession>
<evidence type="ECO:0000313" key="2">
    <source>
        <dbReference type="Proteomes" id="UP001199319"/>
    </source>
</evidence>
<reference evidence="1" key="1">
    <citation type="submission" date="2021-10" db="EMBL/GenBank/DDBJ databases">
        <title>Anaerobic single-cell dispensing facilitates the cultivation of human gut bacteria.</title>
        <authorList>
            <person name="Afrizal A."/>
        </authorList>
    </citation>
    <scope>NUCLEOTIDE SEQUENCE</scope>
    <source>
        <strain evidence="1">CLA-AA-H272</strain>
    </source>
</reference>
<gene>
    <name evidence="1" type="ORF">LKD37_00075</name>
</gene>
<evidence type="ECO:0008006" key="3">
    <source>
        <dbReference type="Google" id="ProtNLM"/>
    </source>
</evidence>
<dbReference type="AlphaFoldDB" id="A0AAE3ACK8"/>
<name>A0AAE3ACK8_9FIRM</name>
<keyword evidence="2" id="KW-1185">Reference proteome</keyword>
<organism evidence="1 2">
    <name type="scientific">Brotocaccenecus cirricatena</name>
    <dbReference type="NCBI Taxonomy" id="3064195"/>
    <lineage>
        <taxon>Bacteria</taxon>
        <taxon>Bacillati</taxon>
        <taxon>Bacillota</taxon>
        <taxon>Clostridia</taxon>
        <taxon>Eubacteriales</taxon>
        <taxon>Oscillospiraceae</taxon>
        <taxon>Brotocaccenecus</taxon>
    </lineage>
</organism>
<evidence type="ECO:0000313" key="1">
    <source>
        <dbReference type="EMBL" id="MCC2127930.1"/>
    </source>
</evidence>
<dbReference type="Proteomes" id="UP001199319">
    <property type="component" value="Unassembled WGS sequence"/>
</dbReference>
<protein>
    <recommendedName>
        <fullName evidence="3">CobB/CobQ-like glutamine amidotransferase domain-containing protein</fullName>
    </recommendedName>
</protein>
<dbReference type="EMBL" id="JAJEPW010000001">
    <property type="protein sequence ID" value="MCC2127930.1"/>
    <property type="molecule type" value="Genomic_DNA"/>
</dbReference>
<comment type="caution">
    <text evidence="1">The sequence shown here is derived from an EMBL/GenBank/DDBJ whole genome shotgun (WGS) entry which is preliminary data.</text>
</comment>
<sequence>MKTEILFPEVANLCGDLMNVTYLRQSCPEMEVVETGLKDRPAFLDGGVDLVYVGSATERGLQLMVQALTPYKAELERYVDGGGLMLATGNALDALGEYVVIDGKRAFDGLGILKTHAEYHMMKRHNSFLLGSFQDMEIVGFKSLFGHTYPDDELANPLFRVERGVGRHPGAFAEGFLRGGLMATYLIGPLLPLNPPFTRYLLEQMGARDVHLAFEDTAMKAYRARVEEFRDEKRGYQY</sequence>
<dbReference type="RefSeq" id="WP_302927485.1">
    <property type="nucleotide sequence ID" value="NZ_JAJEPW010000001.1"/>
</dbReference>